<feature type="compositionally biased region" description="Low complexity" evidence="1">
    <location>
        <begin position="21"/>
        <end position="38"/>
    </location>
</feature>
<feature type="non-terminal residue" evidence="2">
    <location>
        <position position="65"/>
    </location>
</feature>
<dbReference type="AlphaFoldDB" id="A0A6J4QG18"/>
<accession>A0A6J4QG18</accession>
<organism evidence="2">
    <name type="scientific">uncultured Ramlibacter sp</name>
    <dbReference type="NCBI Taxonomy" id="260755"/>
    <lineage>
        <taxon>Bacteria</taxon>
        <taxon>Pseudomonadati</taxon>
        <taxon>Pseudomonadota</taxon>
        <taxon>Betaproteobacteria</taxon>
        <taxon>Burkholderiales</taxon>
        <taxon>Comamonadaceae</taxon>
        <taxon>Ramlibacter</taxon>
        <taxon>environmental samples</taxon>
    </lineage>
</organism>
<gene>
    <name evidence="2" type="ORF">AVDCRST_MAG51-3364</name>
</gene>
<feature type="region of interest" description="Disordered" evidence="1">
    <location>
        <begin position="21"/>
        <end position="65"/>
    </location>
</feature>
<feature type="compositionally biased region" description="Basic residues" evidence="1">
    <location>
        <begin position="55"/>
        <end position="65"/>
    </location>
</feature>
<dbReference type="EMBL" id="CADCUX010000730">
    <property type="protein sequence ID" value="CAA9442283.1"/>
    <property type="molecule type" value="Genomic_DNA"/>
</dbReference>
<sequence length="65" mass="6906">EPRTGFRPVARCCRYWQRPARGAVAPAPAGQQPAAARAPGGGDPPQRRALPAAGHPHRQAHSHQV</sequence>
<reference evidence="2" key="1">
    <citation type="submission" date="2020-02" db="EMBL/GenBank/DDBJ databases">
        <authorList>
            <person name="Meier V. D."/>
        </authorList>
    </citation>
    <scope>NUCLEOTIDE SEQUENCE</scope>
    <source>
        <strain evidence="2">AVDCRST_MAG51</strain>
    </source>
</reference>
<evidence type="ECO:0000256" key="1">
    <source>
        <dbReference type="SAM" id="MobiDB-lite"/>
    </source>
</evidence>
<protein>
    <submittedName>
        <fullName evidence="2">Uncharacterized protein</fullName>
    </submittedName>
</protein>
<evidence type="ECO:0000313" key="2">
    <source>
        <dbReference type="EMBL" id="CAA9442283.1"/>
    </source>
</evidence>
<name>A0A6J4QG18_9BURK</name>
<proteinExistence type="predicted"/>
<feature type="non-terminal residue" evidence="2">
    <location>
        <position position="1"/>
    </location>
</feature>